<keyword evidence="4 6" id="KW-0472">Membrane</keyword>
<keyword evidence="9" id="KW-1185">Reference proteome</keyword>
<dbReference type="InterPro" id="IPR049326">
    <property type="entry name" value="Rhodopsin_dom_fungi"/>
</dbReference>
<accession>A0A9P9C015</accession>
<evidence type="ECO:0000256" key="6">
    <source>
        <dbReference type="SAM" id="Phobius"/>
    </source>
</evidence>
<dbReference type="GeneID" id="70177875"/>
<comment type="similarity">
    <text evidence="5">Belongs to the SAT4 family.</text>
</comment>
<evidence type="ECO:0000313" key="9">
    <source>
        <dbReference type="Proteomes" id="UP000756346"/>
    </source>
</evidence>
<evidence type="ECO:0000256" key="1">
    <source>
        <dbReference type="ARBA" id="ARBA00004141"/>
    </source>
</evidence>
<keyword evidence="3 6" id="KW-1133">Transmembrane helix</keyword>
<evidence type="ECO:0000256" key="2">
    <source>
        <dbReference type="ARBA" id="ARBA00022692"/>
    </source>
</evidence>
<dbReference type="InterPro" id="IPR052337">
    <property type="entry name" value="SAT4-like"/>
</dbReference>
<evidence type="ECO:0000313" key="8">
    <source>
        <dbReference type="EMBL" id="KAH7040679.1"/>
    </source>
</evidence>
<evidence type="ECO:0000259" key="7">
    <source>
        <dbReference type="Pfam" id="PF20684"/>
    </source>
</evidence>
<evidence type="ECO:0000256" key="4">
    <source>
        <dbReference type="ARBA" id="ARBA00023136"/>
    </source>
</evidence>
<feature type="transmembrane region" description="Helical" evidence="6">
    <location>
        <begin position="82"/>
        <end position="101"/>
    </location>
</feature>
<gene>
    <name evidence="8" type="ORF">B0I36DRAFT_13841</name>
</gene>
<dbReference type="OrthoDB" id="5417887at2759"/>
<dbReference type="Pfam" id="PF20684">
    <property type="entry name" value="Fung_rhodopsin"/>
    <property type="match status" value="1"/>
</dbReference>
<sequence>MTTAHVAVTLSKTAFAISLLRLVRGKGSKIFLWTAIIVLNVAYAIATVLGWARHCDEGLEEAPALLPIECISAASRSAGLGIAITISGVLDMVLALFPWSIVWKLKLRKAEKLGICVAMSLGVLWVLSGSR</sequence>
<feature type="transmembrane region" description="Helical" evidence="6">
    <location>
        <begin position="30"/>
        <end position="52"/>
    </location>
</feature>
<comment type="subcellular location">
    <subcellularLocation>
        <location evidence="1">Membrane</location>
        <topology evidence="1">Multi-pass membrane protein</topology>
    </subcellularLocation>
</comment>
<proteinExistence type="inferred from homology"/>
<dbReference type="AlphaFoldDB" id="A0A9P9C015"/>
<protein>
    <recommendedName>
        <fullName evidence="7">Rhodopsin domain-containing protein</fullName>
    </recommendedName>
</protein>
<evidence type="ECO:0000256" key="3">
    <source>
        <dbReference type="ARBA" id="ARBA00022989"/>
    </source>
</evidence>
<dbReference type="EMBL" id="JAGTJQ010000001">
    <property type="protein sequence ID" value="KAH7040679.1"/>
    <property type="molecule type" value="Genomic_DNA"/>
</dbReference>
<feature type="transmembrane region" description="Helical" evidence="6">
    <location>
        <begin position="6"/>
        <end position="23"/>
    </location>
</feature>
<organism evidence="8 9">
    <name type="scientific">Microdochium trichocladiopsis</name>
    <dbReference type="NCBI Taxonomy" id="1682393"/>
    <lineage>
        <taxon>Eukaryota</taxon>
        <taxon>Fungi</taxon>
        <taxon>Dikarya</taxon>
        <taxon>Ascomycota</taxon>
        <taxon>Pezizomycotina</taxon>
        <taxon>Sordariomycetes</taxon>
        <taxon>Xylariomycetidae</taxon>
        <taxon>Xylariales</taxon>
        <taxon>Microdochiaceae</taxon>
        <taxon>Microdochium</taxon>
    </lineage>
</organism>
<dbReference type="GO" id="GO:0016020">
    <property type="term" value="C:membrane"/>
    <property type="evidence" value="ECO:0007669"/>
    <property type="project" value="UniProtKB-SubCell"/>
</dbReference>
<comment type="caution">
    <text evidence="8">The sequence shown here is derived from an EMBL/GenBank/DDBJ whole genome shotgun (WGS) entry which is preliminary data.</text>
</comment>
<dbReference type="PANTHER" id="PTHR33048:SF42">
    <property type="entry name" value="INTEGRAL MEMBRANE PROTEIN"/>
    <property type="match status" value="1"/>
</dbReference>
<feature type="domain" description="Rhodopsin" evidence="7">
    <location>
        <begin position="6"/>
        <end position="126"/>
    </location>
</feature>
<dbReference type="RefSeq" id="XP_046018734.1">
    <property type="nucleotide sequence ID" value="XM_046148329.1"/>
</dbReference>
<dbReference type="PANTHER" id="PTHR33048">
    <property type="entry name" value="PTH11-LIKE INTEGRAL MEMBRANE PROTEIN (AFU_ORTHOLOGUE AFUA_5G11245)"/>
    <property type="match status" value="1"/>
</dbReference>
<reference evidence="8" key="1">
    <citation type="journal article" date="2021" name="Nat. Commun.">
        <title>Genetic determinants of endophytism in the Arabidopsis root mycobiome.</title>
        <authorList>
            <person name="Mesny F."/>
            <person name="Miyauchi S."/>
            <person name="Thiergart T."/>
            <person name="Pickel B."/>
            <person name="Atanasova L."/>
            <person name="Karlsson M."/>
            <person name="Huettel B."/>
            <person name="Barry K.W."/>
            <person name="Haridas S."/>
            <person name="Chen C."/>
            <person name="Bauer D."/>
            <person name="Andreopoulos W."/>
            <person name="Pangilinan J."/>
            <person name="LaButti K."/>
            <person name="Riley R."/>
            <person name="Lipzen A."/>
            <person name="Clum A."/>
            <person name="Drula E."/>
            <person name="Henrissat B."/>
            <person name="Kohler A."/>
            <person name="Grigoriev I.V."/>
            <person name="Martin F.M."/>
            <person name="Hacquard S."/>
        </authorList>
    </citation>
    <scope>NUCLEOTIDE SEQUENCE</scope>
    <source>
        <strain evidence="8">MPI-CAGE-CH-0230</strain>
    </source>
</reference>
<dbReference type="Proteomes" id="UP000756346">
    <property type="component" value="Unassembled WGS sequence"/>
</dbReference>
<evidence type="ECO:0000256" key="5">
    <source>
        <dbReference type="ARBA" id="ARBA00038359"/>
    </source>
</evidence>
<name>A0A9P9C015_9PEZI</name>
<keyword evidence="2 6" id="KW-0812">Transmembrane</keyword>